<dbReference type="PROSITE" id="PS50850">
    <property type="entry name" value="MFS"/>
    <property type="match status" value="1"/>
</dbReference>
<evidence type="ECO:0000256" key="4">
    <source>
        <dbReference type="SAM" id="Phobius"/>
    </source>
</evidence>
<feature type="transmembrane region" description="Helical" evidence="4">
    <location>
        <begin position="215"/>
        <end position="232"/>
    </location>
</feature>
<evidence type="ECO:0000256" key="2">
    <source>
        <dbReference type="ARBA" id="ARBA00022989"/>
    </source>
</evidence>
<feature type="transmembrane region" description="Helical" evidence="4">
    <location>
        <begin position="368"/>
        <end position="391"/>
    </location>
</feature>
<dbReference type="EMBL" id="CP098747">
    <property type="protein sequence ID" value="USG60872.1"/>
    <property type="molecule type" value="Genomic_DNA"/>
</dbReference>
<dbReference type="Gene3D" id="1.20.1250.20">
    <property type="entry name" value="MFS general substrate transporter like domains"/>
    <property type="match status" value="2"/>
</dbReference>
<dbReference type="InterPro" id="IPR011701">
    <property type="entry name" value="MFS"/>
</dbReference>
<protein>
    <submittedName>
        <fullName evidence="6">MFS transporter</fullName>
    </submittedName>
</protein>
<dbReference type="CDD" id="cd17355">
    <property type="entry name" value="MFS_YcxA_like"/>
    <property type="match status" value="1"/>
</dbReference>
<dbReference type="Proteomes" id="UP001056291">
    <property type="component" value="Chromosome"/>
</dbReference>
<feature type="transmembrane region" description="Helical" evidence="4">
    <location>
        <begin position="244"/>
        <end position="265"/>
    </location>
</feature>
<dbReference type="Pfam" id="PF07690">
    <property type="entry name" value="MFS_1"/>
    <property type="match status" value="1"/>
</dbReference>
<feature type="transmembrane region" description="Helical" evidence="4">
    <location>
        <begin position="96"/>
        <end position="120"/>
    </location>
</feature>
<feature type="transmembrane region" description="Helical" evidence="4">
    <location>
        <begin position="339"/>
        <end position="362"/>
    </location>
</feature>
<name>A0ABY4W4Q2_9PROT</name>
<evidence type="ECO:0000259" key="5">
    <source>
        <dbReference type="PROSITE" id="PS50850"/>
    </source>
</evidence>
<dbReference type="InterPro" id="IPR020846">
    <property type="entry name" value="MFS_dom"/>
</dbReference>
<feature type="domain" description="Major facilitator superfamily (MFS) profile" evidence="5">
    <location>
        <begin position="9"/>
        <end position="394"/>
    </location>
</feature>
<reference evidence="6" key="1">
    <citation type="submission" date="2022-06" db="EMBL/GenBank/DDBJ databases">
        <title>Sneathiella actinostolidae sp. nov., isolated from a sea anemonein the Western Pacific Ocean.</title>
        <authorList>
            <person name="Wei M.J."/>
        </authorList>
    </citation>
    <scope>NUCLEOTIDE SEQUENCE</scope>
    <source>
        <strain evidence="6">PHK-P5</strain>
    </source>
</reference>
<proteinExistence type="predicted"/>
<gene>
    <name evidence="6" type="ORF">NBZ79_17075</name>
</gene>
<organism evidence="6 7">
    <name type="scientific">Sneathiella marina</name>
    <dbReference type="NCBI Taxonomy" id="2950108"/>
    <lineage>
        <taxon>Bacteria</taxon>
        <taxon>Pseudomonadati</taxon>
        <taxon>Pseudomonadota</taxon>
        <taxon>Alphaproteobacteria</taxon>
        <taxon>Sneathiellales</taxon>
        <taxon>Sneathiellaceae</taxon>
        <taxon>Sneathiella</taxon>
    </lineage>
</organism>
<feature type="transmembrane region" description="Helical" evidence="4">
    <location>
        <begin position="70"/>
        <end position="90"/>
    </location>
</feature>
<evidence type="ECO:0000256" key="3">
    <source>
        <dbReference type="ARBA" id="ARBA00023136"/>
    </source>
</evidence>
<feature type="transmembrane region" description="Helical" evidence="4">
    <location>
        <begin position="277"/>
        <end position="297"/>
    </location>
</feature>
<dbReference type="InterPro" id="IPR050327">
    <property type="entry name" value="Proton-linked_MCT"/>
</dbReference>
<dbReference type="SUPFAM" id="SSF103473">
    <property type="entry name" value="MFS general substrate transporter"/>
    <property type="match status" value="1"/>
</dbReference>
<dbReference type="PANTHER" id="PTHR11360:SF290">
    <property type="entry name" value="MONOCARBOXYLATE MFS PERMEASE"/>
    <property type="match status" value="1"/>
</dbReference>
<dbReference type="PANTHER" id="PTHR11360">
    <property type="entry name" value="MONOCARBOXYLATE TRANSPORTER"/>
    <property type="match status" value="1"/>
</dbReference>
<keyword evidence="3 4" id="KW-0472">Membrane</keyword>
<keyword evidence="7" id="KW-1185">Reference proteome</keyword>
<evidence type="ECO:0000313" key="6">
    <source>
        <dbReference type="EMBL" id="USG60872.1"/>
    </source>
</evidence>
<keyword evidence="2 4" id="KW-1133">Transmembrane helix</keyword>
<sequence>MDSSYSWLRLFMSVMISIVGSAGMWIVVVVLPSVQSEFGVDRSDASLPFTTVMVGFAIGNLVLGRLVDRFGIVIPMAVAALMLAAGFALTSQASNIWSFAAYQGIFVGIGSAAAFGPLIADISHWFAKRRGIAVAAAASGNYIAGAIWPFLLKDIIAADGWRDAYLIASLASLVIMLPMAFLLRRKVPKQNVDIGETSVQHLSGLKFIQLSPRSLQILLGVAGVGCCVAMSMPQVHIVAYCADLGYGVAAGAGMLSIMLIGGILSRLASGILADYIGGIRTILLGSFLQCLALFLYIPFDGLMSLYVVSLIFGLSQGGLVPGYALVVREYLPAKEAGERVGLVIMLTVVGMALGGWISGWIYDLTGSYQAAFVNGIAWNMLNMLIMAFLLWRTKEPGAVPA</sequence>
<evidence type="ECO:0000256" key="1">
    <source>
        <dbReference type="ARBA" id="ARBA00022692"/>
    </source>
</evidence>
<dbReference type="InterPro" id="IPR036259">
    <property type="entry name" value="MFS_trans_sf"/>
</dbReference>
<evidence type="ECO:0000313" key="7">
    <source>
        <dbReference type="Proteomes" id="UP001056291"/>
    </source>
</evidence>
<feature type="transmembrane region" description="Helical" evidence="4">
    <location>
        <begin position="303"/>
        <end position="327"/>
    </location>
</feature>
<feature type="transmembrane region" description="Helical" evidence="4">
    <location>
        <begin position="45"/>
        <end position="63"/>
    </location>
</feature>
<feature type="transmembrane region" description="Helical" evidence="4">
    <location>
        <begin position="7"/>
        <end position="33"/>
    </location>
</feature>
<accession>A0ABY4W4Q2</accession>
<feature type="transmembrane region" description="Helical" evidence="4">
    <location>
        <begin position="164"/>
        <end position="183"/>
    </location>
</feature>
<feature type="transmembrane region" description="Helical" evidence="4">
    <location>
        <begin position="132"/>
        <end position="152"/>
    </location>
</feature>
<keyword evidence="1 4" id="KW-0812">Transmembrane</keyword>